<proteinExistence type="predicted"/>
<protein>
    <recommendedName>
        <fullName evidence="4">Tetratricopeptide repeat protein</fullName>
    </recommendedName>
</protein>
<feature type="chain" id="PRO_5012423985" description="Tetratricopeptide repeat protein" evidence="1">
    <location>
        <begin position="23"/>
        <end position="199"/>
    </location>
</feature>
<dbReference type="OrthoDB" id="712930at2"/>
<organism evidence="2 3">
    <name type="scientific">Rubricoccus marinus</name>
    <dbReference type="NCBI Taxonomy" id="716817"/>
    <lineage>
        <taxon>Bacteria</taxon>
        <taxon>Pseudomonadati</taxon>
        <taxon>Rhodothermota</taxon>
        <taxon>Rhodothermia</taxon>
        <taxon>Rhodothermales</taxon>
        <taxon>Rubricoccaceae</taxon>
        <taxon>Rubricoccus</taxon>
    </lineage>
</organism>
<dbReference type="InterPro" id="IPR011990">
    <property type="entry name" value="TPR-like_helical_dom_sf"/>
</dbReference>
<name>A0A259TZB9_9BACT</name>
<evidence type="ECO:0000313" key="2">
    <source>
        <dbReference type="EMBL" id="OZC02904.1"/>
    </source>
</evidence>
<dbReference type="SUPFAM" id="SSF48452">
    <property type="entry name" value="TPR-like"/>
    <property type="match status" value="1"/>
</dbReference>
<accession>A0A259TZB9</accession>
<dbReference type="AlphaFoldDB" id="A0A259TZB9"/>
<dbReference type="PROSITE" id="PS51257">
    <property type="entry name" value="PROKAR_LIPOPROTEIN"/>
    <property type="match status" value="1"/>
</dbReference>
<dbReference type="Proteomes" id="UP000216446">
    <property type="component" value="Unassembled WGS sequence"/>
</dbReference>
<dbReference type="EMBL" id="MQWB01000001">
    <property type="protein sequence ID" value="OZC02904.1"/>
    <property type="molecule type" value="Genomic_DNA"/>
</dbReference>
<evidence type="ECO:0008006" key="4">
    <source>
        <dbReference type="Google" id="ProtNLM"/>
    </source>
</evidence>
<dbReference type="RefSeq" id="WP_094547629.1">
    <property type="nucleotide sequence ID" value="NZ_MQWB01000001.1"/>
</dbReference>
<comment type="caution">
    <text evidence="2">The sequence shown here is derived from an EMBL/GenBank/DDBJ whole genome shotgun (WGS) entry which is preliminary data.</text>
</comment>
<reference evidence="2 3" key="1">
    <citation type="submission" date="2016-11" db="EMBL/GenBank/DDBJ databases">
        <title>Study of marine rhodopsin-containing bacteria.</title>
        <authorList>
            <person name="Yoshizawa S."/>
            <person name="Kumagai Y."/>
            <person name="Kogure K."/>
        </authorList>
    </citation>
    <scope>NUCLEOTIDE SEQUENCE [LARGE SCALE GENOMIC DNA]</scope>
    <source>
        <strain evidence="2 3">SG-29</strain>
    </source>
</reference>
<evidence type="ECO:0000313" key="3">
    <source>
        <dbReference type="Proteomes" id="UP000216446"/>
    </source>
</evidence>
<sequence length="199" mass="21066">MTVRTFASGARGLVLPLAFAWAACSPEPAAPAPDASGDLVSDASAACLSGNVDAIILQLDSLIQASPRPDAYAVRSGCLRWRFAQDSTREDIENAFADLGRAIEASGDGSSIPVDALYNQRAFTRLSLDPNDVAGALTDLDQAVTLAPESIAHRTDRSIARVMVGDTAGAREDLEWLLARSDLDSARAAEARQRLARLE</sequence>
<keyword evidence="3" id="KW-1185">Reference proteome</keyword>
<keyword evidence="1" id="KW-0732">Signal</keyword>
<dbReference type="Gene3D" id="1.25.40.10">
    <property type="entry name" value="Tetratricopeptide repeat domain"/>
    <property type="match status" value="1"/>
</dbReference>
<gene>
    <name evidence="2" type="ORF">BSZ36_07910</name>
</gene>
<feature type="signal peptide" evidence="1">
    <location>
        <begin position="1"/>
        <end position="22"/>
    </location>
</feature>
<evidence type="ECO:0000256" key="1">
    <source>
        <dbReference type="SAM" id="SignalP"/>
    </source>
</evidence>
<dbReference type="InParanoid" id="A0A259TZB9"/>